<evidence type="ECO:0000256" key="1">
    <source>
        <dbReference type="SAM" id="MobiDB-lite"/>
    </source>
</evidence>
<organism evidence="2 3">
    <name type="scientific">Reticulomyxa filosa</name>
    <dbReference type="NCBI Taxonomy" id="46433"/>
    <lineage>
        <taxon>Eukaryota</taxon>
        <taxon>Sar</taxon>
        <taxon>Rhizaria</taxon>
        <taxon>Retaria</taxon>
        <taxon>Foraminifera</taxon>
        <taxon>Monothalamids</taxon>
        <taxon>Reticulomyxidae</taxon>
        <taxon>Reticulomyxa</taxon>
    </lineage>
</organism>
<proteinExistence type="predicted"/>
<protein>
    <submittedName>
        <fullName evidence="2">Uncharacterized protein</fullName>
    </submittedName>
</protein>
<accession>X6P859</accession>
<evidence type="ECO:0000313" key="2">
    <source>
        <dbReference type="EMBL" id="ETO33817.1"/>
    </source>
</evidence>
<dbReference type="AlphaFoldDB" id="X6P859"/>
<feature type="compositionally biased region" description="Basic and acidic residues" evidence="1">
    <location>
        <begin position="48"/>
        <end position="66"/>
    </location>
</feature>
<name>X6P859_RETFI</name>
<reference evidence="2 3" key="1">
    <citation type="journal article" date="2013" name="Curr. Biol.">
        <title>The Genome of the Foraminiferan Reticulomyxa filosa.</title>
        <authorList>
            <person name="Glockner G."/>
            <person name="Hulsmann N."/>
            <person name="Schleicher M."/>
            <person name="Noegel A.A."/>
            <person name="Eichinger L."/>
            <person name="Gallinger C."/>
            <person name="Pawlowski J."/>
            <person name="Sierra R."/>
            <person name="Euteneuer U."/>
            <person name="Pillet L."/>
            <person name="Moustafa A."/>
            <person name="Platzer M."/>
            <person name="Groth M."/>
            <person name="Szafranski K."/>
            <person name="Schliwa M."/>
        </authorList>
    </citation>
    <scope>NUCLEOTIDE SEQUENCE [LARGE SCALE GENOMIC DNA]</scope>
</reference>
<keyword evidence="3" id="KW-1185">Reference proteome</keyword>
<evidence type="ECO:0000313" key="3">
    <source>
        <dbReference type="Proteomes" id="UP000023152"/>
    </source>
</evidence>
<gene>
    <name evidence="2" type="ORF">RFI_03285</name>
</gene>
<feature type="region of interest" description="Disordered" evidence="1">
    <location>
        <begin position="45"/>
        <end position="67"/>
    </location>
</feature>
<dbReference type="EMBL" id="ASPP01003117">
    <property type="protein sequence ID" value="ETO33817.1"/>
    <property type="molecule type" value="Genomic_DNA"/>
</dbReference>
<sequence length="269" mass="31589">MSQVCYKVKVKMKVEIRRKTRLERKRKTLMMIIIVMINIITNAKPKKKESESESKDNDNNETKDPEPLALTNCNEIEQIFIKGDLKVKKAIECIQIRSRLAVFKDDFKYKDQVDSNKTYCLNIQQAAVEIFEVYGTMGTNFLMAQTIVQWKPQKVDTIEAKMFWEGVICACNEVVNQLMNTIRLGAGFQQALAEVRFGKFKEYQNKVGQFVEKTEKEVDKKTKKNRRKKKFRKKEEETSKKIEEIMKRLAKNKLINVHVKSNFPLQKMM</sequence>
<comment type="caution">
    <text evidence="2">The sequence shown here is derived from an EMBL/GenBank/DDBJ whole genome shotgun (WGS) entry which is preliminary data.</text>
</comment>
<dbReference type="Proteomes" id="UP000023152">
    <property type="component" value="Unassembled WGS sequence"/>
</dbReference>